<sequence length="93" mass="11114">MSAENDEEKWIEALAETNDNEFVEHVVEFKLGGDLTNKKLWHVYINYLKSRISKAKIDYWMEQYTKVSNPLKRHFIEFQAKAKMEKQGKKVTF</sequence>
<dbReference type="Proteomes" id="UP000887578">
    <property type="component" value="Unplaced"/>
</dbReference>
<dbReference type="WBParaSite" id="PDA_v2.g24810.t1">
    <property type="protein sequence ID" value="PDA_v2.g24810.t1"/>
    <property type="gene ID" value="PDA_v2.g24810"/>
</dbReference>
<dbReference type="AlphaFoldDB" id="A0A914Q247"/>
<organism evidence="1 2">
    <name type="scientific">Panagrolaimus davidi</name>
    <dbReference type="NCBI Taxonomy" id="227884"/>
    <lineage>
        <taxon>Eukaryota</taxon>
        <taxon>Metazoa</taxon>
        <taxon>Ecdysozoa</taxon>
        <taxon>Nematoda</taxon>
        <taxon>Chromadorea</taxon>
        <taxon>Rhabditida</taxon>
        <taxon>Tylenchina</taxon>
        <taxon>Panagrolaimomorpha</taxon>
        <taxon>Panagrolaimoidea</taxon>
        <taxon>Panagrolaimidae</taxon>
        <taxon>Panagrolaimus</taxon>
    </lineage>
</organism>
<protein>
    <submittedName>
        <fullName evidence="2">Uncharacterized protein</fullName>
    </submittedName>
</protein>
<evidence type="ECO:0000313" key="2">
    <source>
        <dbReference type="WBParaSite" id="PDA_v2.g24810.t1"/>
    </source>
</evidence>
<keyword evidence="1" id="KW-1185">Reference proteome</keyword>
<name>A0A914Q247_9BILA</name>
<proteinExistence type="predicted"/>
<reference evidence="2" key="1">
    <citation type="submission" date="2022-11" db="UniProtKB">
        <authorList>
            <consortium name="WormBaseParasite"/>
        </authorList>
    </citation>
    <scope>IDENTIFICATION</scope>
</reference>
<accession>A0A914Q247</accession>
<evidence type="ECO:0000313" key="1">
    <source>
        <dbReference type="Proteomes" id="UP000887578"/>
    </source>
</evidence>